<evidence type="ECO:0008006" key="3">
    <source>
        <dbReference type="Google" id="ProtNLM"/>
    </source>
</evidence>
<dbReference type="Gene3D" id="1.50.10.10">
    <property type="match status" value="1"/>
</dbReference>
<gene>
    <name evidence="1" type="ORF">SAMN02746065_11365</name>
</gene>
<keyword evidence="2" id="KW-1185">Reference proteome</keyword>
<evidence type="ECO:0000313" key="2">
    <source>
        <dbReference type="Proteomes" id="UP000192418"/>
    </source>
</evidence>
<organism evidence="1 2">
    <name type="scientific">Desulfocicer vacuolatum DSM 3385</name>
    <dbReference type="NCBI Taxonomy" id="1121400"/>
    <lineage>
        <taxon>Bacteria</taxon>
        <taxon>Pseudomonadati</taxon>
        <taxon>Thermodesulfobacteriota</taxon>
        <taxon>Desulfobacteria</taxon>
        <taxon>Desulfobacterales</taxon>
        <taxon>Desulfobacteraceae</taxon>
        <taxon>Desulfocicer</taxon>
    </lineage>
</organism>
<dbReference type="OrthoDB" id="9758578at2"/>
<dbReference type="GO" id="GO:0005975">
    <property type="term" value="P:carbohydrate metabolic process"/>
    <property type="evidence" value="ECO:0007669"/>
    <property type="project" value="InterPro"/>
</dbReference>
<protein>
    <recommendedName>
        <fullName evidence="3">Phenyltransferase domain-containing protein</fullName>
    </recommendedName>
</protein>
<dbReference type="SUPFAM" id="SSF48208">
    <property type="entry name" value="Six-hairpin glycosidases"/>
    <property type="match status" value="1"/>
</dbReference>
<reference evidence="1 2" key="1">
    <citation type="submission" date="2017-04" db="EMBL/GenBank/DDBJ databases">
        <authorList>
            <person name="Afonso C.L."/>
            <person name="Miller P.J."/>
            <person name="Scott M.A."/>
            <person name="Spackman E."/>
            <person name="Goraichik I."/>
            <person name="Dimitrov K.M."/>
            <person name="Suarez D.L."/>
            <person name="Swayne D.E."/>
        </authorList>
    </citation>
    <scope>NUCLEOTIDE SEQUENCE [LARGE SCALE GENOMIC DNA]</scope>
    <source>
        <strain evidence="1 2">DSM 3385</strain>
    </source>
</reference>
<evidence type="ECO:0000313" key="1">
    <source>
        <dbReference type="EMBL" id="SMC87449.1"/>
    </source>
</evidence>
<dbReference type="InterPro" id="IPR008928">
    <property type="entry name" value="6-hairpin_glycosidase_sf"/>
</dbReference>
<proteinExistence type="predicted"/>
<dbReference type="STRING" id="1121400.SAMN02746065_11365"/>
<name>A0A1W2CQE9_9BACT</name>
<accession>A0A1W2CQE9</accession>
<dbReference type="AlphaFoldDB" id="A0A1W2CQE9"/>
<dbReference type="EMBL" id="FWXY01000013">
    <property type="protein sequence ID" value="SMC87449.1"/>
    <property type="molecule type" value="Genomic_DNA"/>
</dbReference>
<sequence>MDFKNRGPRPSLSMNIDSVARFISRLQYQSGEIPWHIDGKTDPWDLVESAMGLNIGGFYDPSKQAFEWMARNQNSNGSWYSSYIKGIPKDRTMETNMAAYIATGLLHTWLITRDTPFLKKMWNCLEKAMDFSISLQTDSGEIYWAKSPEGKVDPMALLTGCSSIYMSLKCALTIARLLNKKKPLWEKAFHKLGRSLKEDISIYNISKSRFSMYWFYPVLSGALTGDAATRRIEKYWKKYIIEGQGVRCVSDRPWVTMAETSEFVLTLFAMGNVNLARIVFSWIQERTYEDGTFWCGYTFPDMTIWPEEKISWTNGVVLMAADALYGLTPAARLFDHNAWDGFLFKECTGETPA</sequence>
<dbReference type="InterPro" id="IPR012341">
    <property type="entry name" value="6hp_glycosidase-like_sf"/>
</dbReference>
<dbReference type="Proteomes" id="UP000192418">
    <property type="component" value="Unassembled WGS sequence"/>
</dbReference>